<keyword evidence="6 8" id="KW-0503">Monooxygenase</keyword>
<protein>
    <submittedName>
        <fullName evidence="10">Uncharacterized protein</fullName>
    </submittedName>
</protein>
<feature type="binding site" description="axial binding residue" evidence="7">
    <location>
        <position position="446"/>
    </location>
    <ligand>
        <name>heme</name>
        <dbReference type="ChEBI" id="CHEBI:30413"/>
    </ligand>
    <ligandPart>
        <name>Fe</name>
        <dbReference type="ChEBI" id="CHEBI:18248"/>
    </ligandPart>
</feature>
<dbReference type="SUPFAM" id="SSF48264">
    <property type="entry name" value="Cytochrome P450"/>
    <property type="match status" value="1"/>
</dbReference>
<dbReference type="InterPro" id="IPR001128">
    <property type="entry name" value="Cyt_P450"/>
</dbReference>
<dbReference type="InterPro" id="IPR002401">
    <property type="entry name" value="Cyt_P450_E_grp-I"/>
</dbReference>
<dbReference type="PROSITE" id="PS00086">
    <property type="entry name" value="CYTOCHROME_P450"/>
    <property type="match status" value="1"/>
</dbReference>
<dbReference type="InterPro" id="IPR036396">
    <property type="entry name" value="Cyt_P450_sf"/>
</dbReference>
<evidence type="ECO:0000256" key="7">
    <source>
        <dbReference type="PIRSR" id="PIRSR602401-1"/>
    </source>
</evidence>
<dbReference type="PRINTS" id="PR00463">
    <property type="entry name" value="EP450I"/>
</dbReference>
<evidence type="ECO:0000256" key="6">
    <source>
        <dbReference type="ARBA" id="ARBA00023033"/>
    </source>
</evidence>
<dbReference type="EnsemblMetazoa" id="XM_777216">
    <property type="protein sequence ID" value="XP_782309"/>
    <property type="gene ID" value="LOC576954"/>
</dbReference>
<sequence length="502" mass="56662">MAAVEFITENAGTLLVFVTTFTIVLTFLRNRTKTGFNIPRGPTALPFFGNLFSLKPHDEFLDSLVGWSKEYGSIYSLYLGRKLILIVNGSEAVKELTCKTGLDFADRGESVAFLALNPNRLGLFDTLADEEWKRQRKFAHTTLRGMGFGKVSLEPLIQTEARHVISYFKTKVGSLLDPSVAFSVTSSNIINKLVFNRRVDHGSESGDELVRHVRNLMVSDEGAVLTLFPSLWPVMKYADSKWTKLYDSWAHIESFFHQEIKIREDRIDACKGELEASDFLTAYLIHRRADPEGYSLEALDFVLVDLFLAGTDTVSTTLTWAVLYLVSHPEIQQKIHDEIINEIGDKEVSMSHRSGLTYTQAALLEVQRLATVAPLIPRESSRDAVLCGHKLPKGTTLLINLWSLHYDQDVWKDPKQFNPDRFLNDDGTLVKQLESFLPFSAGKRMCMGDQLAKMELFLFFTMIVQQIKFSLPPGADPLPMDGLLEIARKPKPFQVQVSAWSD</sequence>
<dbReference type="GO" id="GO:0016712">
    <property type="term" value="F:oxidoreductase activity, acting on paired donors, with incorporation or reduction of molecular oxygen, reduced flavin or flavoprotein as one donor, and incorporation of one atom of oxygen"/>
    <property type="evidence" value="ECO:0000318"/>
    <property type="project" value="GO_Central"/>
</dbReference>
<evidence type="ECO:0000256" key="4">
    <source>
        <dbReference type="ARBA" id="ARBA00023002"/>
    </source>
</evidence>
<proteinExistence type="inferred from homology"/>
<dbReference type="OMA" id="HTANILF"/>
<evidence type="ECO:0000256" key="1">
    <source>
        <dbReference type="ARBA" id="ARBA00010617"/>
    </source>
</evidence>
<dbReference type="GO" id="GO:0006082">
    <property type="term" value="P:organic acid metabolic process"/>
    <property type="evidence" value="ECO:0000318"/>
    <property type="project" value="GO_Central"/>
</dbReference>
<dbReference type="Pfam" id="PF00067">
    <property type="entry name" value="p450"/>
    <property type="match status" value="1"/>
</dbReference>
<dbReference type="GO" id="GO:0020037">
    <property type="term" value="F:heme binding"/>
    <property type="evidence" value="ECO:0000318"/>
    <property type="project" value="GO_Central"/>
</dbReference>
<dbReference type="FunFam" id="1.10.630.10:FF:000072">
    <property type="entry name" value="3-hydroxyphenylacetate 6 hydroxylase"/>
    <property type="match status" value="1"/>
</dbReference>
<keyword evidence="9" id="KW-0472">Membrane</keyword>
<keyword evidence="11" id="KW-1185">Reference proteome</keyword>
<evidence type="ECO:0000256" key="2">
    <source>
        <dbReference type="ARBA" id="ARBA00022617"/>
    </source>
</evidence>
<dbReference type="GO" id="GO:0005506">
    <property type="term" value="F:iron ion binding"/>
    <property type="evidence" value="ECO:0007669"/>
    <property type="project" value="InterPro"/>
</dbReference>
<dbReference type="RefSeq" id="XP_782309.3">
    <property type="nucleotide sequence ID" value="XM_777216.5"/>
</dbReference>
<dbReference type="Gene3D" id="1.10.630.10">
    <property type="entry name" value="Cytochrome P450"/>
    <property type="match status" value="1"/>
</dbReference>
<evidence type="ECO:0000256" key="8">
    <source>
        <dbReference type="RuleBase" id="RU000461"/>
    </source>
</evidence>
<dbReference type="AlphaFoldDB" id="A0A7M7RAP9"/>
<dbReference type="PRINTS" id="PR00385">
    <property type="entry name" value="P450"/>
</dbReference>
<dbReference type="PANTHER" id="PTHR24300:SF397">
    <property type="entry name" value="CYTOCHROME P450 2U1"/>
    <property type="match status" value="1"/>
</dbReference>
<comment type="cofactor">
    <cofactor evidence="7">
        <name>heme</name>
        <dbReference type="ChEBI" id="CHEBI:30413"/>
    </cofactor>
</comment>
<keyword evidence="2 7" id="KW-0349">Heme</keyword>
<dbReference type="InParanoid" id="A0A7M7RAP9"/>
<dbReference type="InterPro" id="IPR050182">
    <property type="entry name" value="Cytochrome_P450_fam2"/>
</dbReference>
<keyword evidence="9" id="KW-0812">Transmembrane</keyword>
<evidence type="ECO:0000256" key="5">
    <source>
        <dbReference type="ARBA" id="ARBA00023004"/>
    </source>
</evidence>
<dbReference type="GeneID" id="576954"/>
<dbReference type="GO" id="GO:0005737">
    <property type="term" value="C:cytoplasm"/>
    <property type="evidence" value="ECO:0000318"/>
    <property type="project" value="GO_Central"/>
</dbReference>
<dbReference type="GO" id="GO:0008202">
    <property type="term" value="P:steroid metabolic process"/>
    <property type="evidence" value="ECO:0000318"/>
    <property type="project" value="GO_Central"/>
</dbReference>
<dbReference type="PANTHER" id="PTHR24300">
    <property type="entry name" value="CYTOCHROME P450 508A4-RELATED"/>
    <property type="match status" value="1"/>
</dbReference>
<name>A0A7M7RAP9_STRPU</name>
<accession>A0A7M7RAP9</accession>
<comment type="similarity">
    <text evidence="1 8">Belongs to the cytochrome P450 family.</text>
</comment>
<dbReference type="GO" id="GO:0006805">
    <property type="term" value="P:xenobiotic metabolic process"/>
    <property type="evidence" value="ECO:0000318"/>
    <property type="project" value="GO_Central"/>
</dbReference>
<reference evidence="11" key="1">
    <citation type="submission" date="2015-02" db="EMBL/GenBank/DDBJ databases">
        <title>Genome sequencing for Strongylocentrotus purpuratus.</title>
        <authorList>
            <person name="Murali S."/>
            <person name="Liu Y."/>
            <person name="Vee V."/>
            <person name="English A."/>
            <person name="Wang M."/>
            <person name="Skinner E."/>
            <person name="Han Y."/>
            <person name="Muzny D.M."/>
            <person name="Worley K.C."/>
            <person name="Gibbs R.A."/>
        </authorList>
    </citation>
    <scope>NUCLEOTIDE SEQUENCE</scope>
</reference>
<evidence type="ECO:0000313" key="10">
    <source>
        <dbReference type="EnsemblMetazoa" id="XP_782309"/>
    </source>
</evidence>
<keyword evidence="4 8" id="KW-0560">Oxidoreductase</keyword>
<evidence type="ECO:0000256" key="9">
    <source>
        <dbReference type="SAM" id="Phobius"/>
    </source>
</evidence>
<keyword evidence="3 7" id="KW-0479">Metal-binding</keyword>
<dbReference type="InterPro" id="IPR017972">
    <property type="entry name" value="Cyt_P450_CS"/>
</dbReference>
<dbReference type="GO" id="GO:0008395">
    <property type="term" value="F:steroid hydroxylase activity"/>
    <property type="evidence" value="ECO:0000318"/>
    <property type="project" value="GO_Central"/>
</dbReference>
<dbReference type="OrthoDB" id="1055148at2759"/>
<keyword evidence="5 7" id="KW-0408">Iron</keyword>
<dbReference type="Proteomes" id="UP000007110">
    <property type="component" value="Unassembled WGS sequence"/>
</dbReference>
<evidence type="ECO:0000313" key="11">
    <source>
        <dbReference type="Proteomes" id="UP000007110"/>
    </source>
</evidence>
<evidence type="ECO:0000256" key="3">
    <source>
        <dbReference type="ARBA" id="ARBA00022723"/>
    </source>
</evidence>
<feature type="transmembrane region" description="Helical" evidence="9">
    <location>
        <begin position="6"/>
        <end position="28"/>
    </location>
</feature>
<keyword evidence="9" id="KW-1133">Transmembrane helix</keyword>
<dbReference type="KEGG" id="spu:576954"/>
<reference evidence="10" key="2">
    <citation type="submission" date="2021-01" db="UniProtKB">
        <authorList>
            <consortium name="EnsemblMetazoa"/>
        </authorList>
    </citation>
    <scope>IDENTIFICATION</scope>
</reference>
<organism evidence="10 11">
    <name type="scientific">Strongylocentrotus purpuratus</name>
    <name type="common">Purple sea urchin</name>
    <dbReference type="NCBI Taxonomy" id="7668"/>
    <lineage>
        <taxon>Eukaryota</taxon>
        <taxon>Metazoa</taxon>
        <taxon>Echinodermata</taxon>
        <taxon>Eleutherozoa</taxon>
        <taxon>Echinozoa</taxon>
        <taxon>Echinoidea</taxon>
        <taxon>Euechinoidea</taxon>
        <taxon>Echinacea</taxon>
        <taxon>Camarodonta</taxon>
        <taxon>Echinidea</taxon>
        <taxon>Strongylocentrotidae</taxon>
        <taxon>Strongylocentrotus</taxon>
    </lineage>
</organism>